<feature type="signal peptide" evidence="1">
    <location>
        <begin position="1"/>
        <end position="23"/>
    </location>
</feature>
<dbReference type="SUPFAM" id="SSF49503">
    <property type="entry name" value="Cupredoxins"/>
    <property type="match status" value="1"/>
</dbReference>
<dbReference type="InterPro" id="IPR008972">
    <property type="entry name" value="Cupredoxin"/>
</dbReference>
<dbReference type="PANTHER" id="PTHR33021:SF339">
    <property type="entry name" value="OS07G0570600 PROTEIN"/>
    <property type="match status" value="1"/>
</dbReference>
<evidence type="ECO:0000313" key="4">
    <source>
        <dbReference type="Proteomes" id="UP000077202"/>
    </source>
</evidence>
<dbReference type="PANTHER" id="PTHR33021">
    <property type="entry name" value="BLUE COPPER PROTEIN"/>
    <property type="match status" value="1"/>
</dbReference>
<dbReference type="AlphaFoldDB" id="A0A176VDV5"/>
<dbReference type="InterPro" id="IPR039391">
    <property type="entry name" value="Phytocyanin-like"/>
</dbReference>
<gene>
    <name evidence="3" type="ORF">AXG93_406s1430</name>
</gene>
<keyword evidence="4" id="KW-1185">Reference proteome</keyword>
<organism evidence="3 4">
    <name type="scientific">Marchantia polymorpha subsp. ruderalis</name>
    <dbReference type="NCBI Taxonomy" id="1480154"/>
    <lineage>
        <taxon>Eukaryota</taxon>
        <taxon>Viridiplantae</taxon>
        <taxon>Streptophyta</taxon>
        <taxon>Embryophyta</taxon>
        <taxon>Marchantiophyta</taxon>
        <taxon>Marchantiopsida</taxon>
        <taxon>Marchantiidae</taxon>
        <taxon>Marchantiales</taxon>
        <taxon>Marchantiaceae</taxon>
        <taxon>Marchantia</taxon>
    </lineage>
</organism>
<dbReference type="EMBL" id="LVLJ01004128">
    <property type="protein sequence ID" value="OAE18175.1"/>
    <property type="molecule type" value="Genomic_DNA"/>
</dbReference>
<dbReference type="Proteomes" id="UP000077202">
    <property type="component" value="Unassembled WGS sequence"/>
</dbReference>
<keyword evidence="1" id="KW-0732">Signal</keyword>
<proteinExistence type="predicted"/>
<feature type="domain" description="Phytocyanin" evidence="2">
    <location>
        <begin position="24"/>
        <end position="132"/>
    </location>
</feature>
<dbReference type="PROSITE" id="PS51485">
    <property type="entry name" value="PHYTOCYANIN"/>
    <property type="match status" value="1"/>
</dbReference>
<comment type="caution">
    <text evidence="3">The sequence shown here is derived from an EMBL/GenBank/DDBJ whole genome shotgun (WGS) entry which is preliminary data.</text>
</comment>
<dbReference type="GO" id="GO:0009055">
    <property type="term" value="F:electron transfer activity"/>
    <property type="evidence" value="ECO:0007669"/>
    <property type="project" value="InterPro"/>
</dbReference>
<accession>A0A176VDV5</accession>
<evidence type="ECO:0000256" key="1">
    <source>
        <dbReference type="SAM" id="SignalP"/>
    </source>
</evidence>
<name>A0A176VDV5_MARPO</name>
<dbReference type="GO" id="GO:0005886">
    <property type="term" value="C:plasma membrane"/>
    <property type="evidence" value="ECO:0007669"/>
    <property type="project" value="TreeGrafter"/>
</dbReference>
<dbReference type="Gene3D" id="2.60.40.420">
    <property type="entry name" value="Cupredoxins - blue copper proteins"/>
    <property type="match status" value="1"/>
</dbReference>
<sequence>MGQTAAIVSLTVVFLVTFRAAIAEECIVGDESRWVLANRANAIGNNYTTGADSVIFKVGDYVVAEFKYKKENHSVLQMNGPAIPDCITSDHPGSWKDSSTSIELNTNRTVWIICRAPGHCEHGQKFRVTVLASSLPVSDGQTQIPRASGPQPGAGKGNIEVLKLCCHHREYHCTSILPPVNSD</sequence>
<reference evidence="3" key="1">
    <citation type="submission" date="2016-03" db="EMBL/GenBank/DDBJ databases">
        <title>Mechanisms controlling the formation of the plant cell surface in tip-growing cells are functionally conserved among land plants.</title>
        <authorList>
            <person name="Honkanen S."/>
            <person name="Jones V.A."/>
            <person name="Morieri G."/>
            <person name="Champion C."/>
            <person name="Hetherington A.J."/>
            <person name="Kelly S."/>
            <person name="Saint-Marcoux D."/>
            <person name="Proust H."/>
            <person name="Prescott H."/>
            <person name="Dolan L."/>
        </authorList>
    </citation>
    <scope>NUCLEOTIDE SEQUENCE [LARGE SCALE GENOMIC DNA]</scope>
    <source>
        <tissue evidence="3">Whole gametophyte</tissue>
    </source>
</reference>
<dbReference type="InterPro" id="IPR003245">
    <property type="entry name" value="Phytocyanin_dom"/>
</dbReference>
<dbReference type="Pfam" id="PF02298">
    <property type="entry name" value="Cu_bind_like"/>
    <property type="match status" value="1"/>
</dbReference>
<evidence type="ECO:0000259" key="2">
    <source>
        <dbReference type="PROSITE" id="PS51485"/>
    </source>
</evidence>
<protein>
    <recommendedName>
        <fullName evidence="2">Phytocyanin domain-containing protein</fullName>
    </recommendedName>
</protein>
<evidence type="ECO:0000313" key="3">
    <source>
        <dbReference type="EMBL" id="OAE18175.1"/>
    </source>
</evidence>
<feature type="chain" id="PRO_5008051724" description="Phytocyanin domain-containing protein" evidence="1">
    <location>
        <begin position="24"/>
        <end position="183"/>
    </location>
</feature>